<evidence type="ECO:0000313" key="8">
    <source>
        <dbReference type="EMBL" id="RFO97994.1"/>
    </source>
</evidence>
<dbReference type="AlphaFoldDB" id="A0A3E1RF55"/>
<evidence type="ECO:0000256" key="3">
    <source>
        <dbReference type="ARBA" id="ARBA00022475"/>
    </source>
</evidence>
<dbReference type="GO" id="GO:0005886">
    <property type="term" value="C:plasma membrane"/>
    <property type="evidence" value="ECO:0007669"/>
    <property type="project" value="UniProtKB-SubCell"/>
</dbReference>
<feature type="transmembrane region" description="Helical" evidence="7">
    <location>
        <begin position="437"/>
        <end position="458"/>
    </location>
</feature>
<evidence type="ECO:0000256" key="2">
    <source>
        <dbReference type="ARBA" id="ARBA00007430"/>
    </source>
</evidence>
<protein>
    <recommendedName>
        <fullName evidence="10">Polysaccharide biosynthesis protein</fullName>
    </recommendedName>
</protein>
<comment type="similarity">
    <text evidence="2">Belongs to the polysaccharide synthase family.</text>
</comment>
<feature type="transmembrane region" description="Helical" evidence="7">
    <location>
        <begin position="314"/>
        <end position="336"/>
    </location>
</feature>
<feature type="transmembrane region" description="Helical" evidence="7">
    <location>
        <begin position="169"/>
        <end position="188"/>
    </location>
</feature>
<organism evidence="8 9">
    <name type="scientific">Rhodoferax lacus</name>
    <dbReference type="NCBI Taxonomy" id="2184758"/>
    <lineage>
        <taxon>Bacteria</taxon>
        <taxon>Pseudomonadati</taxon>
        <taxon>Pseudomonadota</taxon>
        <taxon>Betaproteobacteria</taxon>
        <taxon>Burkholderiales</taxon>
        <taxon>Comamonadaceae</taxon>
        <taxon>Rhodoferax</taxon>
    </lineage>
</organism>
<evidence type="ECO:0000256" key="7">
    <source>
        <dbReference type="SAM" id="Phobius"/>
    </source>
</evidence>
<feature type="transmembrane region" description="Helical" evidence="7">
    <location>
        <begin position="194"/>
        <end position="214"/>
    </location>
</feature>
<evidence type="ECO:0000313" key="9">
    <source>
        <dbReference type="Proteomes" id="UP000260665"/>
    </source>
</evidence>
<evidence type="ECO:0000256" key="1">
    <source>
        <dbReference type="ARBA" id="ARBA00004651"/>
    </source>
</evidence>
<feature type="transmembrane region" description="Helical" evidence="7">
    <location>
        <begin position="268"/>
        <end position="294"/>
    </location>
</feature>
<name>A0A3E1RF55_9BURK</name>
<dbReference type="Pfam" id="PF13440">
    <property type="entry name" value="Polysacc_synt_3"/>
    <property type="match status" value="1"/>
</dbReference>
<evidence type="ECO:0000256" key="5">
    <source>
        <dbReference type="ARBA" id="ARBA00022989"/>
    </source>
</evidence>
<dbReference type="Proteomes" id="UP000260665">
    <property type="component" value="Unassembled WGS sequence"/>
</dbReference>
<reference evidence="8 9" key="1">
    <citation type="submission" date="2018-05" db="EMBL/GenBank/DDBJ databases">
        <title>Rhodoferax soyangensis sp.nov., isolated from an oligotrophic freshwater lake.</title>
        <authorList>
            <person name="Park M."/>
        </authorList>
    </citation>
    <scope>NUCLEOTIDE SEQUENCE [LARGE SCALE GENOMIC DNA]</scope>
    <source>
        <strain evidence="8 9">IMCC26218</strain>
    </source>
</reference>
<feature type="transmembrane region" description="Helical" evidence="7">
    <location>
        <begin position="63"/>
        <end position="87"/>
    </location>
</feature>
<sequence length="459" mass="51286">MIKQAPMRSLMLQLRTYMTTNSESLRQKIFTGTAWTMLGMGASQLLRFGKSLILTRLLFPEAYGLMAIVWSVSFGMVMLSDAGLSAAALRHKRGGEEDFLNTIWTMKIVRGLLFFVAMSLVAYPVSKFYAMPDLVWLIPIAGFAHMLEGFSSTNVYVMQRNMIYGRLTMLEFANDIIGLVVILVWAYFYPSVAALIGSVVICAFFQVYYSHALLPGKRNRLRWDPAVATEVFHFGKWVLLSSCIYLVYSQGDRMMLGKYLTAAQLGVYSIAIMLSEVVSGVMGKINSNVMFPALSNIINKDRSRLLTVFYKTRLLTDGLMVVPIAVLMLIGAQVIALLYDVRYRDAGWMLQILCVRLLMSSILTSSESCLLALGKPKYAVLQNSLRAAVILVGIPFGWAYAGMYGVVWAVALTEVPVLFLLWYGMYKNAVFSILHELRSFLFAGMGAGLGYLISNYVLM</sequence>
<evidence type="ECO:0000256" key="6">
    <source>
        <dbReference type="ARBA" id="ARBA00023136"/>
    </source>
</evidence>
<proteinExistence type="inferred from homology"/>
<dbReference type="PANTHER" id="PTHR30250:SF10">
    <property type="entry name" value="LIPOPOLYSACCHARIDE BIOSYNTHESIS PROTEIN WZXC"/>
    <property type="match status" value="1"/>
</dbReference>
<dbReference type="InterPro" id="IPR050833">
    <property type="entry name" value="Poly_Biosynth_Transport"/>
</dbReference>
<accession>A0A3E1RF55</accession>
<comment type="caution">
    <text evidence="8">The sequence shown here is derived from an EMBL/GenBank/DDBJ whole genome shotgun (WGS) entry which is preliminary data.</text>
</comment>
<evidence type="ECO:0008006" key="10">
    <source>
        <dbReference type="Google" id="ProtNLM"/>
    </source>
</evidence>
<evidence type="ECO:0000256" key="4">
    <source>
        <dbReference type="ARBA" id="ARBA00022692"/>
    </source>
</evidence>
<dbReference type="PANTHER" id="PTHR30250">
    <property type="entry name" value="PST FAMILY PREDICTED COLANIC ACID TRANSPORTER"/>
    <property type="match status" value="1"/>
</dbReference>
<keyword evidence="4 7" id="KW-0812">Transmembrane</keyword>
<keyword evidence="5 7" id="KW-1133">Transmembrane helix</keyword>
<feature type="transmembrane region" description="Helical" evidence="7">
    <location>
        <begin position="348"/>
        <end position="373"/>
    </location>
</feature>
<feature type="transmembrane region" description="Helical" evidence="7">
    <location>
        <begin position="385"/>
        <end position="401"/>
    </location>
</feature>
<feature type="transmembrane region" description="Helical" evidence="7">
    <location>
        <begin position="407"/>
        <end position="425"/>
    </location>
</feature>
<comment type="subcellular location">
    <subcellularLocation>
        <location evidence="1">Cell membrane</location>
        <topology evidence="1">Multi-pass membrane protein</topology>
    </subcellularLocation>
</comment>
<gene>
    <name evidence="8" type="ORF">DIC66_04510</name>
</gene>
<feature type="transmembrane region" description="Helical" evidence="7">
    <location>
        <begin position="108"/>
        <end position="130"/>
    </location>
</feature>
<keyword evidence="9" id="KW-1185">Reference proteome</keyword>
<dbReference type="EMBL" id="QFZK01000002">
    <property type="protein sequence ID" value="RFO97994.1"/>
    <property type="molecule type" value="Genomic_DNA"/>
</dbReference>
<keyword evidence="3" id="KW-1003">Cell membrane</keyword>
<feature type="transmembrane region" description="Helical" evidence="7">
    <location>
        <begin position="136"/>
        <end position="157"/>
    </location>
</feature>
<keyword evidence="6 7" id="KW-0472">Membrane</keyword>